<comment type="caution">
    <text evidence="2">The sequence shown here is derived from an EMBL/GenBank/DDBJ whole genome shotgun (WGS) entry which is preliminary data.</text>
</comment>
<reference evidence="2 3" key="1">
    <citation type="submission" date="2020-08" db="EMBL/GenBank/DDBJ databases">
        <title>Genomic Encyclopedia of Type Strains, Phase IV (KMG-IV): sequencing the most valuable type-strain genomes for metagenomic binning, comparative biology and taxonomic classification.</title>
        <authorList>
            <person name="Goeker M."/>
        </authorList>
    </citation>
    <scope>NUCLEOTIDE SEQUENCE [LARGE SCALE GENOMIC DNA]</scope>
    <source>
        <strain evidence="2 3">DSM 45615</strain>
    </source>
</reference>
<keyword evidence="3" id="KW-1185">Reference proteome</keyword>
<evidence type="ECO:0000313" key="3">
    <source>
        <dbReference type="Proteomes" id="UP000578449"/>
    </source>
</evidence>
<organism evidence="2 3">
    <name type="scientific">Thermocatellispora tengchongensis</name>
    <dbReference type="NCBI Taxonomy" id="1073253"/>
    <lineage>
        <taxon>Bacteria</taxon>
        <taxon>Bacillati</taxon>
        <taxon>Actinomycetota</taxon>
        <taxon>Actinomycetes</taxon>
        <taxon>Streptosporangiales</taxon>
        <taxon>Streptosporangiaceae</taxon>
        <taxon>Thermocatellispora</taxon>
    </lineage>
</organism>
<feature type="region of interest" description="Disordered" evidence="1">
    <location>
        <begin position="1"/>
        <end position="23"/>
    </location>
</feature>
<dbReference type="EMBL" id="JACHGN010000062">
    <property type="protein sequence ID" value="MBB5140615.1"/>
    <property type="molecule type" value="Genomic_DNA"/>
</dbReference>
<dbReference type="Proteomes" id="UP000578449">
    <property type="component" value="Unassembled WGS sequence"/>
</dbReference>
<feature type="non-terminal residue" evidence="2">
    <location>
        <position position="48"/>
    </location>
</feature>
<dbReference type="AlphaFoldDB" id="A0A840PXN8"/>
<protein>
    <submittedName>
        <fullName evidence="2">Uncharacterized protein</fullName>
    </submittedName>
</protein>
<gene>
    <name evidence="2" type="ORF">HNP84_010388</name>
</gene>
<accession>A0A840PXN8</accession>
<evidence type="ECO:0000256" key="1">
    <source>
        <dbReference type="SAM" id="MobiDB-lite"/>
    </source>
</evidence>
<evidence type="ECO:0000313" key="2">
    <source>
        <dbReference type="EMBL" id="MBB5140615.1"/>
    </source>
</evidence>
<sequence length="48" mass="4628">MDGFTGSIAGAPRPPSSGTRHGRVRAATAAVIAALLAVCQPVVTAGPA</sequence>
<proteinExistence type="predicted"/>
<name>A0A840PXN8_9ACTN</name>